<comment type="caution">
    <text evidence="2">The sequence shown here is derived from an EMBL/GenBank/DDBJ whole genome shotgun (WGS) entry which is preliminary data.</text>
</comment>
<dbReference type="SUPFAM" id="SSF75169">
    <property type="entry name" value="DsrEFH-like"/>
    <property type="match status" value="1"/>
</dbReference>
<dbReference type="RefSeq" id="WP_003715041.1">
    <property type="nucleotide sequence ID" value="NZ_AFTL01000008.1"/>
</dbReference>
<reference evidence="2 3" key="1">
    <citation type="submission" date="2011-05" db="EMBL/GenBank/DDBJ databases">
        <authorList>
            <person name="Durkin A.S."/>
            <person name="Kim M."/>
            <person name="Radune D."/>
            <person name="Hostetler J."/>
            <person name="Torralba M."/>
            <person name="Gillis M."/>
            <person name="Methe B."/>
            <person name="Sutton G."/>
            <person name="Nelson K.E."/>
        </authorList>
    </citation>
    <scope>NUCLEOTIDE SEQUENCE [LARGE SCALE GENOMIC DNA]</scope>
    <source>
        <strain evidence="2 3">F0423</strain>
    </source>
</reference>
<dbReference type="Proteomes" id="UP000006035">
    <property type="component" value="Unassembled WGS sequence"/>
</dbReference>
<dbReference type="InterPro" id="IPR001455">
    <property type="entry name" value="TusA-like"/>
</dbReference>
<protein>
    <submittedName>
        <fullName evidence="2">Selenium metabolism protein YedF</fullName>
    </submittedName>
</protein>
<dbReference type="Pfam" id="PF01206">
    <property type="entry name" value="TusA"/>
    <property type="match status" value="1"/>
</dbReference>
<dbReference type="InterPro" id="IPR036868">
    <property type="entry name" value="TusA-like_sf"/>
</dbReference>
<evidence type="ECO:0000259" key="1">
    <source>
        <dbReference type="Pfam" id="PF01206"/>
    </source>
</evidence>
<evidence type="ECO:0000313" key="3">
    <source>
        <dbReference type="Proteomes" id="UP000006035"/>
    </source>
</evidence>
<dbReference type="SUPFAM" id="SSF64307">
    <property type="entry name" value="SirA-like"/>
    <property type="match status" value="1"/>
</dbReference>
<name>A0ABN0D713_9LACO</name>
<sequence>MEKVDAMGKACPTPVIMTRKALRDNDKVITKVSEQIATENISKMAKQLGYKYSVEQKGDHEWNVTVEKQEATSNNNASDVCQVAINAASVPDESDQQRVEPAGVNAIRLSEGYIVVLSSDEVGQGDSTLGKQLAKSFVSSLTEQDVLPEYILMFNSGVKLATKDADTLEDLQALEKMGVKIMECGICVNFFDIKEQLGVGSITNMFRITELMRTAQRVVKPC</sequence>
<dbReference type="InterPro" id="IPR019870">
    <property type="entry name" value="Se_metab_YedF"/>
</dbReference>
<keyword evidence="3" id="KW-1185">Reference proteome</keyword>
<gene>
    <name evidence="2" type="primary">yedF</name>
    <name evidence="2" type="ORF">HMPREF9102_1564</name>
</gene>
<dbReference type="InterPro" id="IPR003787">
    <property type="entry name" value="Sulphur_relay_DsrE/F-like"/>
</dbReference>
<dbReference type="Pfam" id="PF02635">
    <property type="entry name" value="DsrE"/>
    <property type="match status" value="1"/>
</dbReference>
<dbReference type="InterPro" id="IPR027396">
    <property type="entry name" value="DsrEFH-like"/>
</dbReference>
<accession>A0ABN0D713</accession>
<dbReference type="EMBL" id="AFTL01000008">
    <property type="protein sequence ID" value="EGS38487.1"/>
    <property type="molecule type" value="Genomic_DNA"/>
</dbReference>
<feature type="domain" description="UPF0033" evidence="1">
    <location>
        <begin position="3"/>
        <end position="68"/>
    </location>
</feature>
<proteinExistence type="predicted"/>
<dbReference type="NCBIfam" id="TIGR03527">
    <property type="entry name" value="selenium_YedF"/>
    <property type="match status" value="1"/>
</dbReference>
<evidence type="ECO:0000313" key="2">
    <source>
        <dbReference type="EMBL" id="EGS38487.1"/>
    </source>
</evidence>
<dbReference type="Gene3D" id="3.30.110.40">
    <property type="entry name" value="TusA-like domain"/>
    <property type="match status" value="1"/>
</dbReference>
<organism evidence="2 3">
    <name type="scientific">Limosilactobacillus oris F0423</name>
    <dbReference type="NCBI Taxonomy" id="944562"/>
    <lineage>
        <taxon>Bacteria</taxon>
        <taxon>Bacillati</taxon>
        <taxon>Bacillota</taxon>
        <taxon>Bacilli</taxon>
        <taxon>Lactobacillales</taxon>
        <taxon>Lactobacillaceae</taxon>
        <taxon>Limosilactobacillus</taxon>
    </lineage>
</organism>